<sequence length="181" mass="20293">MKKSISAILCLLLILSIAFGFVGCKSREQRLNEETAYEDAQMKAMNKKVVKCINEKDKEGLKKLFSKGAQKDIEDLDGKIDELIHVFKSNKILGTKNDAHVTSGSPESQPLNITANYIFKLDNGKQYVGWVSFCAIDDKNKENVGLKLIEICNCSPKELPENHMWDGINSGKPGIFIHYIN</sequence>
<dbReference type="Gene3D" id="3.10.450.50">
    <property type="match status" value="1"/>
</dbReference>
<protein>
    <recommendedName>
        <fullName evidence="3">DUF5104 domain-containing protein</fullName>
    </recommendedName>
</protein>
<keyword evidence="2" id="KW-1185">Reference proteome</keyword>
<dbReference type="Proteomes" id="UP000214689">
    <property type="component" value="Chromosome"/>
</dbReference>
<reference evidence="2" key="1">
    <citation type="submission" date="2016-05" db="EMBL/GenBank/DDBJ databases">
        <authorList>
            <person name="Holder M.E."/>
            <person name="Ajami N.J."/>
            <person name="Petrosino J.F."/>
        </authorList>
    </citation>
    <scope>NUCLEOTIDE SEQUENCE [LARGE SCALE GENOMIC DNA]</scope>
    <source>
        <strain evidence="2">ATCC 700696</strain>
    </source>
</reference>
<proteinExistence type="predicted"/>
<organism evidence="1 2">
    <name type="scientific">Mogibacterium pumilum</name>
    <dbReference type="NCBI Taxonomy" id="86332"/>
    <lineage>
        <taxon>Bacteria</taxon>
        <taxon>Bacillati</taxon>
        <taxon>Bacillota</taxon>
        <taxon>Clostridia</taxon>
        <taxon>Peptostreptococcales</taxon>
        <taxon>Anaerovoracaceae</taxon>
        <taxon>Mogibacterium</taxon>
    </lineage>
</organism>
<evidence type="ECO:0000313" key="1">
    <source>
        <dbReference type="EMBL" id="ASS38394.1"/>
    </source>
</evidence>
<evidence type="ECO:0008006" key="3">
    <source>
        <dbReference type="Google" id="ProtNLM"/>
    </source>
</evidence>
<dbReference type="RefSeq" id="WP_094234629.1">
    <property type="nucleotide sequence ID" value="NZ_CP016199.1"/>
</dbReference>
<gene>
    <name evidence="1" type="ORF">AXF17_08325</name>
</gene>
<dbReference type="InterPro" id="IPR031344">
    <property type="entry name" value="DUF5104"/>
</dbReference>
<dbReference type="Pfam" id="PF17117">
    <property type="entry name" value="DUF5104"/>
    <property type="match status" value="1"/>
</dbReference>
<dbReference type="AlphaFoldDB" id="A0A223ATW7"/>
<dbReference type="PROSITE" id="PS51257">
    <property type="entry name" value="PROKAR_LIPOPROTEIN"/>
    <property type="match status" value="1"/>
</dbReference>
<dbReference type="EMBL" id="CP016199">
    <property type="protein sequence ID" value="ASS38394.1"/>
    <property type="molecule type" value="Genomic_DNA"/>
</dbReference>
<accession>A0A223ATW7</accession>
<name>A0A223ATW7_9FIRM</name>
<evidence type="ECO:0000313" key="2">
    <source>
        <dbReference type="Proteomes" id="UP000214689"/>
    </source>
</evidence>